<comment type="caution">
    <text evidence="2">The sequence shown here is derived from an EMBL/GenBank/DDBJ whole genome shotgun (WGS) entry which is preliminary data.</text>
</comment>
<reference evidence="2 3" key="1">
    <citation type="submission" date="2015-06" db="EMBL/GenBank/DDBJ databases">
        <title>Improved classification and identification of acetic acid bacteria using matrix-assisted laser desorption/ionization time-of-flight mass spectrometry; Gluconobacter nephelii and Gluconobacter uchimurae are later heterotypic synonyms of Gluconobacter japonicus and Gluconobacter oxydans, respectively.</title>
        <authorList>
            <person name="Li L."/>
            <person name="Cleenwerck I."/>
            <person name="De Vuyst L."/>
            <person name="Vandamme P."/>
        </authorList>
    </citation>
    <scope>NUCLEOTIDE SEQUENCE [LARGE SCALE GENOMIC DNA]</scope>
    <source>
        <strain evidence="2 3">LMG 1552</strain>
    </source>
</reference>
<organism evidence="2 3">
    <name type="scientific">Acetobacter malorum</name>
    <dbReference type="NCBI Taxonomy" id="178901"/>
    <lineage>
        <taxon>Bacteria</taxon>
        <taxon>Pseudomonadati</taxon>
        <taxon>Pseudomonadota</taxon>
        <taxon>Alphaproteobacteria</taxon>
        <taxon>Acetobacterales</taxon>
        <taxon>Acetobacteraceae</taxon>
        <taxon>Acetobacter</taxon>
    </lineage>
</organism>
<proteinExistence type="predicted"/>
<protein>
    <submittedName>
        <fullName evidence="2">Uncharacterized protein</fullName>
    </submittedName>
</protein>
<evidence type="ECO:0000256" key="1">
    <source>
        <dbReference type="SAM" id="Phobius"/>
    </source>
</evidence>
<evidence type="ECO:0000313" key="3">
    <source>
        <dbReference type="Proteomes" id="UP000075526"/>
    </source>
</evidence>
<name>A0A149RVA1_9PROT</name>
<keyword evidence="1" id="KW-0472">Membrane</keyword>
<evidence type="ECO:0000313" key="2">
    <source>
        <dbReference type="EMBL" id="KXV18350.1"/>
    </source>
</evidence>
<sequence length="113" mass="13309">MGLRHIPVLISGPLNDLLRAARKKARMRPMLLVFLLIIFSFWAFRIQRFQQQEWFSSRSFAVYWILRRGIIAKIFLSHGVTTLIVIMKQSGLWGRELKLCVQISEYWLIPYGG</sequence>
<dbReference type="Proteomes" id="UP000075526">
    <property type="component" value="Unassembled WGS sequence"/>
</dbReference>
<dbReference type="AlphaFoldDB" id="A0A149RVA1"/>
<dbReference type="EMBL" id="LHZF01000138">
    <property type="protein sequence ID" value="KXV18350.1"/>
    <property type="molecule type" value="Genomic_DNA"/>
</dbReference>
<accession>A0A149RVA1</accession>
<keyword evidence="1" id="KW-0812">Transmembrane</keyword>
<feature type="transmembrane region" description="Helical" evidence="1">
    <location>
        <begin position="64"/>
        <end position="86"/>
    </location>
</feature>
<keyword evidence="1" id="KW-1133">Transmembrane helix</keyword>
<gene>
    <name evidence="2" type="ORF">AD933_03290</name>
</gene>
<feature type="transmembrane region" description="Helical" evidence="1">
    <location>
        <begin position="27"/>
        <end position="44"/>
    </location>
</feature>